<dbReference type="AlphaFoldDB" id="A0A4Q2M691"/>
<reference evidence="3 4" key="1">
    <citation type="submission" date="2019-01" db="EMBL/GenBank/DDBJ databases">
        <title>Agromyces.</title>
        <authorList>
            <person name="Li J."/>
        </authorList>
    </citation>
    <scope>NUCLEOTIDE SEQUENCE [LARGE SCALE GENOMIC DNA]</scope>
    <source>
        <strain evidence="3 4">DSM 23870</strain>
    </source>
</reference>
<sequence>MTWNPQLLPAQRGTTVLVTGANAGLGYFTSEQLARAGARVILSGRNPAKLAAAATAVRRAVPSADIDTLVIDVADLDSVRAGAATLGGRLDAVVLNAGIVHPPRDRTLSVDGHELVLATNVIGHVALADLTLPLLERTAAEHGAARFVWLGSIVTRLRDSDLTDLQLERSYDFATAYSQSKIAMQVFGFELDRRLRAIGSPVASIVAEPGYSIGGRTRRVEGVNEPSWTKRIGDNALFFLAQGKESGAWSQVRATLDPSIEGGEYWGPRFFTRGRPARLTPTRTSTDPVIARRVWRELTDAAGARFAELDGSGGAP</sequence>
<comment type="caution">
    <text evidence="3">The sequence shown here is derived from an EMBL/GenBank/DDBJ whole genome shotgun (WGS) entry which is preliminary data.</text>
</comment>
<protein>
    <submittedName>
        <fullName evidence="2">NAD(P)-dependent dehydrogenase (Short-subunit alcohol dehydrogenase family)</fullName>
    </submittedName>
    <submittedName>
        <fullName evidence="3">SDR family NAD(P)-dependent oxidoreductase</fullName>
    </submittedName>
</protein>
<dbReference type="Proteomes" id="UP000581087">
    <property type="component" value="Unassembled WGS sequence"/>
</dbReference>
<evidence type="ECO:0000256" key="1">
    <source>
        <dbReference type="ARBA" id="ARBA00023002"/>
    </source>
</evidence>
<reference evidence="2 5" key="2">
    <citation type="submission" date="2020-07" db="EMBL/GenBank/DDBJ databases">
        <title>Sequencing the genomes of 1000 actinobacteria strains.</title>
        <authorList>
            <person name="Klenk H.-P."/>
        </authorList>
    </citation>
    <scope>NUCLEOTIDE SEQUENCE [LARGE SCALE GENOMIC DNA]</scope>
    <source>
        <strain evidence="2 5">DSM 23870</strain>
    </source>
</reference>
<dbReference type="Pfam" id="PF00106">
    <property type="entry name" value="adh_short"/>
    <property type="match status" value="1"/>
</dbReference>
<dbReference type="OrthoDB" id="4577644at2"/>
<dbReference type="InterPro" id="IPR036291">
    <property type="entry name" value="NAD(P)-bd_dom_sf"/>
</dbReference>
<dbReference type="PRINTS" id="PR00081">
    <property type="entry name" value="GDHRDH"/>
</dbReference>
<evidence type="ECO:0000313" key="3">
    <source>
        <dbReference type="EMBL" id="RXZ87675.1"/>
    </source>
</evidence>
<evidence type="ECO:0000313" key="5">
    <source>
        <dbReference type="Proteomes" id="UP000581087"/>
    </source>
</evidence>
<dbReference type="EMBL" id="JACCBI010000001">
    <property type="protein sequence ID" value="NYD68184.1"/>
    <property type="molecule type" value="Genomic_DNA"/>
</dbReference>
<dbReference type="GO" id="GO:0016491">
    <property type="term" value="F:oxidoreductase activity"/>
    <property type="evidence" value="ECO:0007669"/>
    <property type="project" value="UniProtKB-KW"/>
</dbReference>
<dbReference type="EMBL" id="SDPM01000001">
    <property type="protein sequence ID" value="RXZ87675.1"/>
    <property type="molecule type" value="Genomic_DNA"/>
</dbReference>
<proteinExistence type="predicted"/>
<evidence type="ECO:0000313" key="4">
    <source>
        <dbReference type="Proteomes" id="UP000292686"/>
    </source>
</evidence>
<dbReference type="SUPFAM" id="SSF51735">
    <property type="entry name" value="NAD(P)-binding Rossmann-fold domains"/>
    <property type="match status" value="1"/>
</dbReference>
<organism evidence="3 4">
    <name type="scientific">Agromyces atrinae</name>
    <dbReference type="NCBI Taxonomy" id="592376"/>
    <lineage>
        <taxon>Bacteria</taxon>
        <taxon>Bacillati</taxon>
        <taxon>Actinomycetota</taxon>
        <taxon>Actinomycetes</taxon>
        <taxon>Micrococcales</taxon>
        <taxon>Microbacteriaceae</taxon>
        <taxon>Agromyces</taxon>
    </lineage>
</organism>
<evidence type="ECO:0000313" key="2">
    <source>
        <dbReference type="EMBL" id="NYD68184.1"/>
    </source>
</evidence>
<dbReference type="PANTHER" id="PTHR43157">
    <property type="entry name" value="PHOSPHATIDYLINOSITOL-GLYCAN BIOSYNTHESIS CLASS F PROTEIN-RELATED"/>
    <property type="match status" value="1"/>
</dbReference>
<gene>
    <name evidence="2" type="ORF">BJ972_002703</name>
    <name evidence="3" type="ORF">ESP50_00250</name>
</gene>
<dbReference type="PANTHER" id="PTHR43157:SF31">
    <property type="entry name" value="PHOSPHATIDYLINOSITOL-GLYCAN BIOSYNTHESIS CLASS F PROTEIN"/>
    <property type="match status" value="1"/>
</dbReference>
<dbReference type="RefSeq" id="WP_129171940.1">
    <property type="nucleotide sequence ID" value="NZ_JACCBI010000001.1"/>
</dbReference>
<keyword evidence="4" id="KW-1185">Reference proteome</keyword>
<dbReference type="Proteomes" id="UP000292686">
    <property type="component" value="Unassembled WGS sequence"/>
</dbReference>
<keyword evidence="1" id="KW-0560">Oxidoreductase</keyword>
<dbReference type="InterPro" id="IPR002347">
    <property type="entry name" value="SDR_fam"/>
</dbReference>
<name>A0A4Q2M691_9MICO</name>
<dbReference type="Gene3D" id="3.40.50.720">
    <property type="entry name" value="NAD(P)-binding Rossmann-like Domain"/>
    <property type="match status" value="1"/>
</dbReference>
<accession>A0A4Q2M691</accession>